<proteinExistence type="predicted"/>
<gene>
    <name evidence="1" type="ORF">INT46_002858</name>
</gene>
<sequence length="134" mass="15417">YSAKPASTKLSGGIKVNATMKKEALAITKLYISIIKIIGTLPENITKKIFYARFYGNCSITTRLHWTNTIYIFIQTTTPTLKSCLYMTNEEIYFRKVYLSFRCPTTPRLLVDYIRHIPELLKGKAAVIKQILKF</sequence>
<name>A0A8H7QIV8_9FUNG</name>
<accession>A0A8H7QIV8</accession>
<dbReference type="EMBL" id="JAEPRC010000659">
    <property type="protein sequence ID" value="KAG2193271.1"/>
    <property type="molecule type" value="Genomic_DNA"/>
</dbReference>
<comment type="caution">
    <text evidence="1">The sequence shown here is derived from an EMBL/GenBank/DDBJ whole genome shotgun (WGS) entry which is preliminary data.</text>
</comment>
<reference evidence="1" key="1">
    <citation type="submission" date="2020-12" db="EMBL/GenBank/DDBJ databases">
        <title>Metabolic potential, ecology and presence of endohyphal bacteria is reflected in genomic diversity of Mucoromycotina.</title>
        <authorList>
            <person name="Muszewska A."/>
            <person name="Okrasinska A."/>
            <person name="Steczkiewicz K."/>
            <person name="Drgas O."/>
            <person name="Orlowska M."/>
            <person name="Perlinska-Lenart U."/>
            <person name="Aleksandrzak-Piekarczyk T."/>
            <person name="Szatraj K."/>
            <person name="Zielenkiewicz U."/>
            <person name="Pilsyk S."/>
            <person name="Malc E."/>
            <person name="Mieczkowski P."/>
            <person name="Kruszewska J.S."/>
            <person name="Biernat P."/>
            <person name="Pawlowska J."/>
        </authorList>
    </citation>
    <scope>NUCLEOTIDE SEQUENCE</scope>
    <source>
        <strain evidence="1">CBS 226.32</strain>
    </source>
</reference>
<protein>
    <submittedName>
        <fullName evidence="1">Uncharacterized protein</fullName>
    </submittedName>
</protein>
<keyword evidence="2" id="KW-1185">Reference proteome</keyword>
<evidence type="ECO:0000313" key="2">
    <source>
        <dbReference type="Proteomes" id="UP000650833"/>
    </source>
</evidence>
<evidence type="ECO:0000313" key="1">
    <source>
        <dbReference type="EMBL" id="KAG2193271.1"/>
    </source>
</evidence>
<dbReference type="AlphaFoldDB" id="A0A8H7QIV8"/>
<organism evidence="1 2">
    <name type="scientific">Mucor plumbeus</name>
    <dbReference type="NCBI Taxonomy" id="97098"/>
    <lineage>
        <taxon>Eukaryota</taxon>
        <taxon>Fungi</taxon>
        <taxon>Fungi incertae sedis</taxon>
        <taxon>Mucoromycota</taxon>
        <taxon>Mucoromycotina</taxon>
        <taxon>Mucoromycetes</taxon>
        <taxon>Mucorales</taxon>
        <taxon>Mucorineae</taxon>
        <taxon>Mucoraceae</taxon>
        <taxon>Mucor</taxon>
    </lineage>
</organism>
<feature type="non-terminal residue" evidence="1">
    <location>
        <position position="1"/>
    </location>
</feature>
<dbReference type="Proteomes" id="UP000650833">
    <property type="component" value="Unassembled WGS sequence"/>
</dbReference>